<reference evidence="2" key="1">
    <citation type="submission" date="2006-01" db="EMBL/GenBank/DDBJ databases">
        <authorList>
            <person name="Lindblad-Toh K."/>
            <person name="Mauceli E."/>
            <person name="Grabherr M."/>
            <person name="Chang J.L."/>
            <person name="Lander E.S."/>
        </authorList>
    </citation>
    <scope>NUCLEOTIDE SEQUENCE [LARGE SCALE GENOMIC DNA]</scope>
</reference>
<dbReference type="AlphaFoldDB" id="G3PIJ2"/>
<sequence length="82" mass="9840">MVLSTRRQKPHKKRWTFWLGSRRWLRDNEGKVEGKQSVTHLQFNPAVAMMTTQRLTLEMFLFYFASTIIVRVLTSNSYHSFF</sequence>
<dbReference type="Bgee" id="ENSGACG00000013175">
    <property type="expression patterns" value="Expressed in heart and 6 other cell types or tissues"/>
</dbReference>
<dbReference type="InParanoid" id="G3PIJ2"/>
<accession>G3PIJ2</accession>
<dbReference type="Ensembl" id="ENSGACT00000017454.1">
    <property type="protein sequence ID" value="ENSGACP00000017420.1"/>
    <property type="gene ID" value="ENSGACG00000013175.1"/>
</dbReference>
<organism evidence="2">
    <name type="scientific">Gasterosteus aculeatus</name>
    <name type="common">Three-spined stickleback</name>
    <dbReference type="NCBI Taxonomy" id="69293"/>
    <lineage>
        <taxon>Eukaryota</taxon>
        <taxon>Metazoa</taxon>
        <taxon>Chordata</taxon>
        <taxon>Craniata</taxon>
        <taxon>Vertebrata</taxon>
        <taxon>Euteleostomi</taxon>
        <taxon>Actinopterygii</taxon>
        <taxon>Neopterygii</taxon>
        <taxon>Teleostei</taxon>
        <taxon>Neoteleostei</taxon>
        <taxon>Acanthomorphata</taxon>
        <taxon>Eupercaria</taxon>
        <taxon>Perciformes</taxon>
        <taxon>Cottioidei</taxon>
        <taxon>Gasterosteales</taxon>
        <taxon>Gasterosteidae</taxon>
        <taxon>Gasterosteus</taxon>
    </lineage>
</organism>
<keyword evidence="1" id="KW-0472">Membrane</keyword>
<protein>
    <submittedName>
        <fullName evidence="2">Uncharacterized protein</fullName>
    </submittedName>
</protein>
<evidence type="ECO:0000256" key="1">
    <source>
        <dbReference type="SAM" id="Phobius"/>
    </source>
</evidence>
<reference evidence="2" key="2">
    <citation type="submission" date="2024-04" db="UniProtKB">
        <authorList>
            <consortium name="Ensembl"/>
        </authorList>
    </citation>
    <scope>IDENTIFICATION</scope>
</reference>
<feature type="transmembrane region" description="Helical" evidence="1">
    <location>
        <begin position="55"/>
        <end position="74"/>
    </location>
</feature>
<keyword evidence="1" id="KW-1133">Transmembrane helix</keyword>
<keyword evidence="1" id="KW-0812">Transmembrane</keyword>
<evidence type="ECO:0000313" key="2">
    <source>
        <dbReference type="Ensembl" id="ENSGACP00000017420.1"/>
    </source>
</evidence>
<name>G3PIJ2_GASAC</name>
<proteinExistence type="predicted"/>